<organism evidence="2 3">
    <name type="scientific">Micromonospora vulcania</name>
    <dbReference type="NCBI Taxonomy" id="1441873"/>
    <lineage>
        <taxon>Bacteria</taxon>
        <taxon>Bacillati</taxon>
        <taxon>Actinomycetota</taxon>
        <taxon>Actinomycetes</taxon>
        <taxon>Micromonosporales</taxon>
        <taxon>Micromonosporaceae</taxon>
        <taxon>Micromonospora</taxon>
    </lineage>
</organism>
<accession>A0ABW1HDP7</accession>
<evidence type="ECO:0000313" key="3">
    <source>
        <dbReference type="Proteomes" id="UP001596226"/>
    </source>
</evidence>
<dbReference type="EMBL" id="JBHSQS010000017">
    <property type="protein sequence ID" value="MFC5926460.1"/>
    <property type="molecule type" value="Genomic_DNA"/>
</dbReference>
<dbReference type="InterPro" id="IPR006311">
    <property type="entry name" value="TAT_signal"/>
</dbReference>
<feature type="signal peptide" evidence="1">
    <location>
        <begin position="1"/>
        <end position="32"/>
    </location>
</feature>
<reference evidence="3" key="1">
    <citation type="journal article" date="2019" name="Int. J. Syst. Evol. Microbiol.">
        <title>The Global Catalogue of Microorganisms (GCM) 10K type strain sequencing project: providing services to taxonomists for standard genome sequencing and annotation.</title>
        <authorList>
            <consortium name="The Broad Institute Genomics Platform"/>
            <consortium name="The Broad Institute Genome Sequencing Center for Infectious Disease"/>
            <person name="Wu L."/>
            <person name="Ma J."/>
        </authorList>
    </citation>
    <scope>NUCLEOTIDE SEQUENCE [LARGE SCALE GENOMIC DNA]</scope>
    <source>
        <strain evidence="3">CGMCC 4.7144</strain>
    </source>
</reference>
<keyword evidence="1" id="KW-0732">Signal</keyword>
<name>A0ABW1HDP7_9ACTN</name>
<gene>
    <name evidence="2" type="ORF">ACFQGL_24290</name>
</gene>
<sequence length="335" mass="34311">MTRSARRRILAGTAAGLLATSLGVAVSATASAAPGATAIACTISTLPYPTDTYRAEANAVDPTGRFVAGAALRVSDSGNQSLLLLWDRDQLTTIESSIVGDVADVNADGVVIGNGWADTGIGQPWRYRDGRVELLPVVPSTGIAVTAINENGDIVGYGSDIVPGAWVALRWPAARPGTVEVLDAPANAMPSGITANGTIVGSAGDFGAWTGWVRRPNGRIAPLTAPGAEWTMVGAAAGRWAIGQVGLGGTSPVKVRWDLRDGSYTTLDQQLAGLGDVNTKGVVVGGDRVVRGSTSRVLPGGGERVTIGARSIADTGTIVGFRNADRVTPVRWTGC</sequence>
<keyword evidence="3" id="KW-1185">Reference proteome</keyword>
<evidence type="ECO:0000256" key="1">
    <source>
        <dbReference type="SAM" id="SignalP"/>
    </source>
</evidence>
<proteinExistence type="predicted"/>
<evidence type="ECO:0000313" key="2">
    <source>
        <dbReference type="EMBL" id="MFC5926460.1"/>
    </source>
</evidence>
<dbReference type="Proteomes" id="UP001596226">
    <property type="component" value="Unassembled WGS sequence"/>
</dbReference>
<dbReference type="PROSITE" id="PS51318">
    <property type="entry name" value="TAT"/>
    <property type="match status" value="1"/>
</dbReference>
<feature type="chain" id="PRO_5045810686" description="Extracellular repeat, HAF family" evidence="1">
    <location>
        <begin position="33"/>
        <end position="335"/>
    </location>
</feature>
<evidence type="ECO:0008006" key="4">
    <source>
        <dbReference type="Google" id="ProtNLM"/>
    </source>
</evidence>
<dbReference type="RefSeq" id="WP_377514702.1">
    <property type="nucleotide sequence ID" value="NZ_JBHSQS010000017.1"/>
</dbReference>
<protein>
    <recommendedName>
        <fullName evidence="4">Extracellular repeat, HAF family</fullName>
    </recommendedName>
</protein>
<comment type="caution">
    <text evidence="2">The sequence shown here is derived from an EMBL/GenBank/DDBJ whole genome shotgun (WGS) entry which is preliminary data.</text>
</comment>